<evidence type="ECO:0000256" key="2">
    <source>
        <dbReference type="ARBA" id="ARBA00023002"/>
    </source>
</evidence>
<dbReference type="PANTHER" id="PTHR24321:SF12">
    <property type="entry name" value="SHORT-CHAIN DEHYDROGENASE_REDUCTASE FAMILY, PUTATIVE (AFU_ORTHOLOGUE AFUA_5G14340)-RELATED"/>
    <property type="match status" value="1"/>
</dbReference>
<dbReference type="CDD" id="cd05233">
    <property type="entry name" value="SDR_c"/>
    <property type="match status" value="1"/>
</dbReference>
<proteinExistence type="inferred from homology"/>
<keyword evidence="4" id="KW-1185">Reference proteome</keyword>
<dbReference type="PRINTS" id="PR00080">
    <property type="entry name" value="SDRFAMILY"/>
</dbReference>
<evidence type="ECO:0000313" key="4">
    <source>
        <dbReference type="Proteomes" id="UP001583193"/>
    </source>
</evidence>
<reference evidence="3 4" key="1">
    <citation type="journal article" date="2024" name="IMA Fungus">
        <title>IMA Genome - F19 : A genome assembly and annotation guide to empower mycologists, including annotated draft genome sequences of Ceratocystis pirilliformis, Diaporthe australafricana, Fusarium ophioides, Paecilomyces lecythidis, and Sporothrix stenoceras.</title>
        <authorList>
            <person name="Aylward J."/>
            <person name="Wilson A.M."/>
            <person name="Visagie C.M."/>
            <person name="Spraker J."/>
            <person name="Barnes I."/>
            <person name="Buitendag C."/>
            <person name="Ceriani C."/>
            <person name="Del Mar Angel L."/>
            <person name="du Plessis D."/>
            <person name="Fuchs T."/>
            <person name="Gasser K."/>
            <person name="Kramer D."/>
            <person name="Li W."/>
            <person name="Munsamy K."/>
            <person name="Piso A."/>
            <person name="Price J.L."/>
            <person name="Sonnekus B."/>
            <person name="Thomas C."/>
            <person name="van der Nest A."/>
            <person name="van Dijk A."/>
            <person name="van Heerden A."/>
            <person name="van Vuuren N."/>
            <person name="Yilmaz N."/>
            <person name="Duong T.A."/>
            <person name="van der Merwe N.A."/>
            <person name="Wingfield M.J."/>
            <person name="Wingfield B.D."/>
        </authorList>
    </citation>
    <scope>NUCLEOTIDE SEQUENCE [LARGE SCALE GENOMIC DNA]</scope>
    <source>
        <strain evidence="3 4">CMW 18167</strain>
    </source>
</reference>
<dbReference type="Gene3D" id="3.40.50.720">
    <property type="entry name" value="NAD(P)-binding Rossmann-like Domain"/>
    <property type="match status" value="1"/>
</dbReference>
<dbReference type="InterPro" id="IPR036291">
    <property type="entry name" value="NAD(P)-bd_dom_sf"/>
</dbReference>
<dbReference type="Pfam" id="PF13561">
    <property type="entry name" value="adh_short_C2"/>
    <property type="match status" value="1"/>
</dbReference>
<accession>A0ABR3XR35</accession>
<evidence type="ECO:0008006" key="5">
    <source>
        <dbReference type="Google" id="ProtNLM"/>
    </source>
</evidence>
<dbReference type="Proteomes" id="UP001583193">
    <property type="component" value="Unassembled WGS sequence"/>
</dbReference>
<keyword evidence="2" id="KW-0560">Oxidoreductase</keyword>
<organism evidence="3 4">
    <name type="scientific">Paecilomyces lecythidis</name>
    <dbReference type="NCBI Taxonomy" id="3004212"/>
    <lineage>
        <taxon>Eukaryota</taxon>
        <taxon>Fungi</taxon>
        <taxon>Dikarya</taxon>
        <taxon>Ascomycota</taxon>
        <taxon>Pezizomycotina</taxon>
        <taxon>Eurotiomycetes</taxon>
        <taxon>Eurotiomycetidae</taxon>
        <taxon>Eurotiales</taxon>
        <taxon>Thermoascaceae</taxon>
        <taxon>Paecilomyces</taxon>
    </lineage>
</organism>
<comment type="similarity">
    <text evidence="1">Belongs to the short-chain dehydrogenases/reductases (SDR) family.</text>
</comment>
<dbReference type="PRINTS" id="PR00081">
    <property type="entry name" value="GDHRDH"/>
</dbReference>
<gene>
    <name evidence="3" type="ORF">Plec18167_004523</name>
</gene>
<dbReference type="InterPro" id="IPR002347">
    <property type="entry name" value="SDR_fam"/>
</dbReference>
<dbReference type="PANTHER" id="PTHR24321">
    <property type="entry name" value="DEHYDROGENASES, SHORT CHAIN"/>
    <property type="match status" value="1"/>
</dbReference>
<dbReference type="EMBL" id="JAVDPF010000012">
    <property type="protein sequence ID" value="KAL1878451.1"/>
    <property type="molecule type" value="Genomic_DNA"/>
</dbReference>
<comment type="caution">
    <text evidence="3">The sequence shown here is derived from an EMBL/GenBank/DDBJ whole genome shotgun (WGS) entry which is preliminary data.</text>
</comment>
<sequence length="271" mass="28234">MTSSGTLFPGVAVVTGAAGSGIGAATACAFAAAGCTRLAITDVNASLLDETRASILSSYPETTILAIPGDIAADCFPEDFIAQVMAHFGRVDYAVNCAGVLGKPLVSGEMDVAEFDRVNAVNYRGCWLSSRAELRAMVRQDPVEGAAADGRRRQRGAIVNIASQLGIVGRPTAPAYCASKAAVIALTRSDAIDYSKHNIRVNCICPGVIDTPMTTSDERTKEMLQPAVAIAPMGRMGTPEEVADCALFLVSEKASFVQGHAMVVDGGYVIN</sequence>
<evidence type="ECO:0000256" key="1">
    <source>
        <dbReference type="ARBA" id="ARBA00006484"/>
    </source>
</evidence>
<evidence type="ECO:0000313" key="3">
    <source>
        <dbReference type="EMBL" id="KAL1878451.1"/>
    </source>
</evidence>
<protein>
    <recommendedName>
        <fullName evidence="5">Oxidoreductase</fullName>
    </recommendedName>
</protein>
<dbReference type="SUPFAM" id="SSF51735">
    <property type="entry name" value="NAD(P)-binding Rossmann-fold domains"/>
    <property type="match status" value="1"/>
</dbReference>
<name>A0ABR3XR35_9EURO</name>